<proteinExistence type="inferred from homology"/>
<name>A0A1N7DSL7_9NOCA</name>
<protein>
    <submittedName>
        <fullName evidence="6">Cellulase (Glycosyl hydrolase family 5)</fullName>
    </submittedName>
</protein>
<dbReference type="InterPro" id="IPR051923">
    <property type="entry name" value="Glycosyl_Hydrolase_39"/>
</dbReference>
<dbReference type="AlphaFoldDB" id="A0A1N7DSL7"/>
<keyword evidence="2 3" id="KW-0326">Glycosidase</keyword>
<dbReference type="GO" id="GO:0000272">
    <property type="term" value="P:polysaccharide catabolic process"/>
    <property type="evidence" value="ECO:0007669"/>
    <property type="project" value="InterPro"/>
</dbReference>
<keyword evidence="1 3" id="KW-0378">Hydrolase</keyword>
<evidence type="ECO:0000256" key="2">
    <source>
        <dbReference type="ARBA" id="ARBA00023295"/>
    </source>
</evidence>
<organism evidence="6 7">
    <name type="scientific">Williamsia sterculiae</name>
    <dbReference type="NCBI Taxonomy" id="1344003"/>
    <lineage>
        <taxon>Bacteria</taxon>
        <taxon>Bacillati</taxon>
        <taxon>Actinomycetota</taxon>
        <taxon>Actinomycetes</taxon>
        <taxon>Mycobacteriales</taxon>
        <taxon>Nocardiaceae</taxon>
        <taxon>Williamsia</taxon>
    </lineage>
</organism>
<evidence type="ECO:0000313" key="7">
    <source>
        <dbReference type="Proteomes" id="UP000186218"/>
    </source>
</evidence>
<comment type="similarity">
    <text evidence="3">Belongs to the glycosyl hydrolase 5 (cellulase A) family.</text>
</comment>
<gene>
    <name evidence="6" type="ORF">SAMN05445060_0877</name>
</gene>
<feature type="chain" id="PRO_5012116842" evidence="4">
    <location>
        <begin position="45"/>
        <end position="363"/>
    </location>
</feature>
<accession>A0A1N7DSL7</accession>
<reference evidence="6 7" key="1">
    <citation type="submission" date="2017-01" db="EMBL/GenBank/DDBJ databases">
        <authorList>
            <person name="Mah S.A."/>
            <person name="Swanson W.J."/>
            <person name="Moy G.W."/>
            <person name="Vacquier V.D."/>
        </authorList>
    </citation>
    <scope>NUCLEOTIDE SEQUENCE [LARGE SCALE GENOMIC DNA]</scope>
    <source>
        <strain evidence="6 7">CPCC 203464</strain>
    </source>
</reference>
<dbReference type="InterPro" id="IPR001547">
    <property type="entry name" value="Glyco_hydro_5"/>
</dbReference>
<dbReference type="SUPFAM" id="SSF51445">
    <property type="entry name" value="(Trans)glycosidases"/>
    <property type="match status" value="1"/>
</dbReference>
<dbReference type="Proteomes" id="UP000186218">
    <property type="component" value="Unassembled WGS sequence"/>
</dbReference>
<dbReference type="InterPro" id="IPR017853">
    <property type="entry name" value="GH"/>
</dbReference>
<evidence type="ECO:0000313" key="6">
    <source>
        <dbReference type="EMBL" id="SIR78872.1"/>
    </source>
</evidence>
<evidence type="ECO:0000256" key="1">
    <source>
        <dbReference type="ARBA" id="ARBA00022801"/>
    </source>
</evidence>
<dbReference type="GO" id="GO:0004553">
    <property type="term" value="F:hydrolase activity, hydrolyzing O-glycosyl compounds"/>
    <property type="evidence" value="ECO:0007669"/>
    <property type="project" value="InterPro"/>
</dbReference>
<dbReference type="PANTHER" id="PTHR12631">
    <property type="entry name" value="ALPHA-L-IDURONIDASE"/>
    <property type="match status" value="1"/>
</dbReference>
<feature type="domain" description="Glycoside hydrolase family 5" evidence="5">
    <location>
        <begin position="77"/>
        <end position="312"/>
    </location>
</feature>
<dbReference type="STRING" id="1344003.SAMN05445060_0877"/>
<keyword evidence="4" id="KW-0732">Signal</keyword>
<dbReference type="Pfam" id="PF00150">
    <property type="entry name" value="Cellulase"/>
    <property type="match status" value="1"/>
</dbReference>
<feature type="signal peptide" evidence="4">
    <location>
        <begin position="1"/>
        <end position="44"/>
    </location>
</feature>
<evidence type="ECO:0000259" key="5">
    <source>
        <dbReference type="Pfam" id="PF00150"/>
    </source>
</evidence>
<keyword evidence="7" id="KW-1185">Reference proteome</keyword>
<dbReference type="Gene3D" id="3.20.20.80">
    <property type="entry name" value="Glycosidases"/>
    <property type="match status" value="1"/>
</dbReference>
<sequence>MSGVVADAGTAAGCQDRPMSRTRLIAVLFTAVASALCFATPAGAAPAAPAAGYGFTEGSGMLDLSPGALNRELDAVSRTTATRLRVLVDWSQVEPTRGTFNWSAPDRVINAARAHGLTVLADIAFTPTWAGGGIGPGKTAPPTRAGDFGAFAATVAQRYQSRVNEYEIWNEPNLAFFFGGVANKPQRFAALLRAAYPAIKRVQPNSTIVSGGLSRSVGVDSPPSFLAAVYAAGGGGSFDAVGMHPYVFPGGLRSNPENAWSDVRRVHDLMAAHGDGGKKIWLTEFGAPTNNPLLGGVSPQQQATQIVDVLAAAARTPYVGPAYVYSIRDLANDPTAQVNRELQFGALLTFDFRPKPGAGLLAR</sequence>
<evidence type="ECO:0000256" key="3">
    <source>
        <dbReference type="RuleBase" id="RU361153"/>
    </source>
</evidence>
<evidence type="ECO:0000256" key="4">
    <source>
        <dbReference type="SAM" id="SignalP"/>
    </source>
</evidence>
<dbReference type="EMBL" id="FTNT01000002">
    <property type="protein sequence ID" value="SIR78872.1"/>
    <property type="molecule type" value="Genomic_DNA"/>
</dbReference>
<dbReference type="PANTHER" id="PTHR12631:SF10">
    <property type="entry name" value="BETA-XYLOSIDASE-LIKE PROTEIN-RELATED"/>
    <property type="match status" value="1"/>
</dbReference>